<dbReference type="SUPFAM" id="SSF57625">
    <property type="entry name" value="Invertebrate chitin-binding proteins"/>
    <property type="match status" value="1"/>
</dbReference>
<dbReference type="FunFam" id="3.20.20.80:FF:000007">
    <property type="entry name" value="Acidic mammalian chitinase"/>
    <property type="match status" value="2"/>
</dbReference>
<dbReference type="GO" id="GO:0030246">
    <property type="term" value="F:carbohydrate binding"/>
    <property type="evidence" value="ECO:0007669"/>
    <property type="project" value="UniProtKB-KW"/>
</dbReference>
<evidence type="ECO:0000256" key="7">
    <source>
        <dbReference type="RuleBase" id="RU000489"/>
    </source>
</evidence>
<accession>A0A0P6K146</accession>
<dbReference type="PROSITE" id="PS01095">
    <property type="entry name" value="GH18_1"/>
    <property type="match status" value="2"/>
</dbReference>
<dbReference type="AlphaFoldDB" id="A0A0P6K146"/>
<dbReference type="InterPro" id="IPR036508">
    <property type="entry name" value="Chitin-bd_dom_sf"/>
</dbReference>
<dbReference type="FunFam" id="3.10.50.10:FF:000001">
    <property type="entry name" value="Chitinase 3-like 1"/>
    <property type="match status" value="2"/>
</dbReference>
<dbReference type="GO" id="GO:0004568">
    <property type="term" value="F:chitinase activity"/>
    <property type="evidence" value="ECO:0007669"/>
    <property type="project" value="UniProtKB-ARBA"/>
</dbReference>
<reference evidence="10" key="1">
    <citation type="journal article" date="2016" name="PLoS ONE">
        <title>A Deep Insight into the Sialome of Male and Female Aedes aegypti Mosquitoes.</title>
        <authorList>
            <person name="Ribeiro J.M."/>
            <person name="Martin-Martin I."/>
            <person name="Arca B."/>
            <person name="Calvo E."/>
        </authorList>
    </citation>
    <scope>NUCLEOTIDE SEQUENCE</scope>
    <source>
        <strain evidence="10">Liverpool</strain>
        <tissue evidence="10">Salivary glands</tissue>
    </source>
</reference>
<protein>
    <submittedName>
        <fullName evidence="10">Putative catalytically inactive chitinase-like lectin</fullName>
    </submittedName>
</protein>
<feature type="domain" description="Chitin-binding type-2" evidence="8">
    <location>
        <begin position="855"/>
        <end position="897"/>
    </location>
</feature>
<evidence type="ECO:0000259" key="9">
    <source>
        <dbReference type="PROSITE" id="PS51910"/>
    </source>
</evidence>
<keyword evidence="3" id="KW-0732">Signal</keyword>
<evidence type="ECO:0000259" key="8">
    <source>
        <dbReference type="PROSITE" id="PS50940"/>
    </source>
</evidence>
<keyword evidence="4 7" id="KW-0378">Hydrolase</keyword>
<dbReference type="CDD" id="cd02872">
    <property type="entry name" value="GH18_chitolectin_chitotriosidase"/>
    <property type="match status" value="2"/>
</dbReference>
<dbReference type="EMBL" id="GDUN01000133">
    <property type="protein sequence ID" value="JAN95786.1"/>
    <property type="molecule type" value="mRNA"/>
</dbReference>
<dbReference type="Gene3D" id="3.20.20.80">
    <property type="entry name" value="Glycosidases"/>
    <property type="match status" value="2"/>
</dbReference>
<evidence type="ECO:0000256" key="1">
    <source>
        <dbReference type="ARBA" id="ARBA00009121"/>
    </source>
</evidence>
<dbReference type="InterPro" id="IPR050314">
    <property type="entry name" value="Glycosyl_Hydrlase_18"/>
</dbReference>
<keyword evidence="2" id="KW-0147">Chitin-binding</keyword>
<keyword evidence="10" id="KW-0430">Lectin</keyword>
<comment type="similarity">
    <text evidence="1">Belongs to the glycosyl hydrolase 18 family. Chitinase class II subfamily.</text>
</comment>
<dbReference type="InterPro" id="IPR011583">
    <property type="entry name" value="Chitinase_II/V-like_cat"/>
</dbReference>
<evidence type="ECO:0000256" key="2">
    <source>
        <dbReference type="ARBA" id="ARBA00022669"/>
    </source>
</evidence>
<keyword evidence="5" id="KW-1015">Disulfide bond</keyword>
<dbReference type="VEuPathDB" id="VectorBase:AAEL019585"/>
<dbReference type="GO" id="GO:0005975">
    <property type="term" value="P:carbohydrate metabolic process"/>
    <property type="evidence" value="ECO:0007669"/>
    <property type="project" value="InterPro"/>
</dbReference>
<dbReference type="SMR" id="A0A0P6K146"/>
<sequence length="897" mass="98251">MEFYSFVLSDKVVCYYGSWATYRVSNGKYDVEDINPNLCTHIIYTFVGLDASNSLVKILDPWNDVTLQAFKRFVGLKSKNANVKLLLAVGGWNEGSSAYAAMASSAVSRKAFIESVVSLLKTYSFDGFDVDWEYPTLRGGLPEDRVNFIELLKELRMRFDKEGYLLSIAVAATKDYHRSAYDVPEINKYVDFVNLMSYDLHAYWDAKTGHNSPLYAASWETDSFTNLLNVDACVRGWLDDGLAASKLIMGVPAFGHTFTLASSTSNGVNARTVGGGTAGPYTLETGTLSYLEICERLKTGYTKKWDDVQKVPFAYLNNQWISYDDVTSIGLKVAYAKSKSLGGVMVWSIESDDDRNICGEGAYPITSAVYKAVFGSSGTTTTVAPTTTTTPPGSPLRRQPPKLLRQQRLELLRRQLPKLPQRQLLHPSLRQYSASTIPMQLVCYLGSWASYRAGNGKFVVEDINPKLCTHIIYSFVGLDSTTYTVKHLDTYNDIDLQAFQRFIGLKSRNPNVKLMVAIGGWNEGSINYSNMAASATYRKKFIDSVVSFLQTYKFDGFDVDWEYPTQNGGSVTADRANFVTLLKELQLRFSSLGYILSIAVGASTALRPTAYNVPEINKYVDFVNLMTYDFHTLWDGRTGHNSPLYAASWEGSTSTLNVDAAIRGWLGDGLAASKLIMGIPVYAQTFTLASSGSNGVGASTIGGGTAGPYSQQAGMLTYLEVCERLKTGFTKVWDDVQKVPYAFSGNQWISYDDVTSTGLKVAYAKSKGLGGVMMWSIESDDDQDVCGGGAYPIVGTISKAVMGGSSGTTVIPTTVSTTKPATVTQTVTTTKPIVTTTISVVVTTTTKTTTRPGGTSTCINGFARDPNDCRVYYQCSADGMPNPSWRAMCPAETYFDV</sequence>
<dbReference type="InterPro" id="IPR001579">
    <property type="entry name" value="Glyco_hydro_18_chit_AS"/>
</dbReference>
<dbReference type="PANTHER" id="PTHR11177">
    <property type="entry name" value="CHITINASE"/>
    <property type="match status" value="1"/>
</dbReference>
<dbReference type="PROSITE" id="PS51910">
    <property type="entry name" value="GH18_2"/>
    <property type="match status" value="2"/>
</dbReference>
<dbReference type="Gene3D" id="3.10.50.10">
    <property type="match status" value="2"/>
</dbReference>
<keyword evidence="6 7" id="KW-0326">Glycosidase</keyword>
<evidence type="ECO:0000256" key="6">
    <source>
        <dbReference type="ARBA" id="ARBA00023295"/>
    </source>
</evidence>
<dbReference type="InterPro" id="IPR001223">
    <property type="entry name" value="Glyco_hydro18_cat"/>
</dbReference>
<evidence type="ECO:0000256" key="4">
    <source>
        <dbReference type="ARBA" id="ARBA00022801"/>
    </source>
</evidence>
<dbReference type="InterPro" id="IPR017853">
    <property type="entry name" value="GH"/>
</dbReference>
<feature type="domain" description="GH18" evidence="9">
    <location>
        <begin position="439"/>
        <end position="804"/>
    </location>
</feature>
<dbReference type="VEuPathDB" id="VectorBase:AAEL019584"/>
<dbReference type="SMART" id="SM00636">
    <property type="entry name" value="Glyco_18"/>
    <property type="match status" value="2"/>
</dbReference>
<name>A0A0P6K146_AEDAE</name>
<dbReference type="SUPFAM" id="SSF51445">
    <property type="entry name" value="(Trans)glycosidases"/>
    <property type="match status" value="2"/>
</dbReference>
<dbReference type="SUPFAM" id="SSF54556">
    <property type="entry name" value="Chitinase insertion domain"/>
    <property type="match status" value="2"/>
</dbReference>
<evidence type="ECO:0000256" key="3">
    <source>
        <dbReference type="ARBA" id="ARBA00022729"/>
    </source>
</evidence>
<dbReference type="PANTHER" id="PTHR11177:SF360">
    <property type="entry name" value="CHITINASE 4-RELATED"/>
    <property type="match status" value="1"/>
</dbReference>
<dbReference type="PROSITE" id="PS50940">
    <property type="entry name" value="CHIT_BIND_II"/>
    <property type="match status" value="1"/>
</dbReference>
<feature type="domain" description="GH18" evidence="9">
    <location>
        <begin position="10"/>
        <end position="376"/>
    </location>
</feature>
<dbReference type="Pfam" id="PF00704">
    <property type="entry name" value="Glyco_hydro_18"/>
    <property type="match status" value="2"/>
</dbReference>
<feature type="non-terminal residue" evidence="10">
    <location>
        <position position="897"/>
    </location>
</feature>
<dbReference type="InterPro" id="IPR002557">
    <property type="entry name" value="Chitin-bd_dom"/>
</dbReference>
<organism evidence="10">
    <name type="scientific">Aedes aegypti</name>
    <name type="common">Yellowfever mosquito</name>
    <name type="synonym">Culex aegypti</name>
    <dbReference type="NCBI Taxonomy" id="7159"/>
    <lineage>
        <taxon>Eukaryota</taxon>
        <taxon>Metazoa</taxon>
        <taxon>Ecdysozoa</taxon>
        <taxon>Arthropoda</taxon>
        <taxon>Hexapoda</taxon>
        <taxon>Insecta</taxon>
        <taxon>Pterygota</taxon>
        <taxon>Neoptera</taxon>
        <taxon>Endopterygota</taxon>
        <taxon>Diptera</taxon>
        <taxon>Nematocera</taxon>
        <taxon>Culicoidea</taxon>
        <taxon>Culicidae</taxon>
        <taxon>Culicinae</taxon>
        <taxon>Aedini</taxon>
        <taxon>Aedes</taxon>
        <taxon>Stegomyia</taxon>
    </lineage>
</organism>
<evidence type="ECO:0000313" key="10">
    <source>
        <dbReference type="EMBL" id="JAN95786.1"/>
    </source>
</evidence>
<dbReference type="InterPro" id="IPR029070">
    <property type="entry name" value="Chitinase_insertion_sf"/>
</dbReference>
<dbReference type="GO" id="GO:0005576">
    <property type="term" value="C:extracellular region"/>
    <property type="evidence" value="ECO:0007669"/>
    <property type="project" value="InterPro"/>
</dbReference>
<proteinExistence type="evidence at transcript level"/>
<evidence type="ECO:0000256" key="5">
    <source>
        <dbReference type="ARBA" id="ARBA00023157"/>
    </source>
</evidence>
<dbReference type="GO" id="GO:0006032">
    <property type="term" value="P:chitin catabolic process"/>
    <property type="evidence" value="ECO:0007669"/>
    <property type="project" value="UniProtKB-ARBA"/>
</dbReference>
<dbReference type="GO" id="GO:0008061">
    <property type="term" value="F:chitin binding"/>
    <property type="evidence" value="ECO:0007669"/>
    <property type="project" value="UniProtKB-KW"/>
</dbReference>